<proteinExistence type="predicted"/>
<dbReference type="Proteomes" id="UP000252706">
    <property type="component" value="Unassembled WGS sequence"/>
</dbReference>
<name>A0A366X0F5_9RHOB</name>
<gene>
    <name evidence="1" type="ORF">DS909_08920</name>
</gene>
<dbReference type="AlphaFoldDB" id="A0A366X0F5"/>
<sequence length="143" mass="15845">MRDLNLWGPVSWLVDPPDAETITRLRADHARDLGFDNTDALDEAEGIGNAATHGDPAALVARRYIRRDIARVAQSRRAAAVSRRSKWDAVKPEALAHIERIRASRSGLKTSSVADLVLDRLSRDHDKIPGRSTIIGWVKDFDG</sequence>
<accession>A0A366X0F5</accession>
<dbReference type="OrthoDB" id="9964313at2"/>
<evidence type="ECO:0000313" key="1">
    <source>
        <dbReference type="EMBL" id="RBW56816.1"/>
    </source>
</evidence>
<organism evidence="1 2">
    <name type="scientific">Phaeobacter gallaeciensis</name>
    <dbReference type="NCBI Taxonomy" id="60890"/>
    <lineage>
        <taxon>Bacteria</taxon>
        <taxon>Pseudomonadati</taxon>
        <taxon>Pseudomonadota</taxon>
        <taxon>Alphaproteobacteria</taxon>
        <taxon>Rhodobacterales</taxon>
        <taxon>Roseobacteraceae</taxon>
        <taxon>Phaeobacter</taxon>
    </lineage>
</organism>
<protein>
    <submittedName>
        <fullName evidence="1">Uncharacterized protein</fullName>
    </submittedName>
</protein>
<dbReference type="EMBL" id="QOCE01000025">
    <property type="protein sequence ID" value="RBW56816.1"/>
    <property type="molecule type" value="Genomic_DNA"/>
</dbReference>
<comment type="caution">
    <text evidence="1">The sequence shown here is derived from an EMBL/GenBank/DDBJ whole genome shotgun (WGS) entry which is preliminary data.</text>
</comment>
<evidence type="ECO:0000313" key="2">
    <source>
        <dbReference type="Proteomes" id="UP000252706"/>
    </source>
</evidence>
<reference evidence="1 2" key="1">
    <citation type="submission" date="2018-07" db="EMBL/GenBank/DDBJ databases">
        <title>Modular assembly of carbohydrate-degrading microbial communities in the ocean.</title>
        <authorList>
            <person name="Enke T.N."/>
            <person name="Datta M.S."/>
            <person name="Schwartzman J.A."/>
            <person name="Cermak N."/>
            <person name="Schmitz D.A."/>
            <person name="Barrere J."/>
            <person name="Cordero O.X."/>
        </authorList>
    </citation>
    <scope>NUCLEOTIDE SEQUENCE [LARGE SCALE GENOMIC DNA]</scope>
    <source>
        <strain evidence="1 2">C3M10</strain>
    </source>
</reference>
<dbReference type="RefSeq" id="WP_113823097.1">
    <property type="nucleotide sequence ID" value="NZ_QOCE01000025.1"/>
</dbReference>